<accession>A0A7X3LVX8</accession>
<keyword evidence="2" id="KW-0378">Hydrolase</keyword>
<comment type="similarity">
    <text evidence="1">Belongs to the thioesterase PaaI family.</text>
</comment>
<dbReference type="CDD" id="cd03443">
    <property type="entry name" value="PaaI_thioesterase"/>
    <property type="match status" value="1"/>
</dbReference>
<dbReference type="Proteomes" id="UP000433101">
    <property type="component" value="Unassembled WGS sequence"/>
</dbReference>
<dbReference type="RefSeq" id="WP_160776279.1">
    <property type="nucleotide sequence ID" value="NZ_WUMV01000006.1"/>
</dbReference>
<dbReference type="InterPro" id="IPR039298">
    <property type="entry name" value="ACOT13"/>
</dbReference>
<evidence type="ECO:0000259" key="3">
    <source>
        <dbReference type="Pfam" id="PF03061"/>
    </source>
</evidence>
<feature type="domain" description="Thioesterase" evidence="3">
    <location>
        <begin position="69"/>
        <end position="146"/>
    </location>
</feature>
<dbReference type="Gene3D" id="3.10.129.10">
    <property type="entry name" value="Hotdog Thioesterase"/>
    <property type="match status" value="1"/>
</dbReference>
<dbReference type="PANTHER" id="PTHR21660">
    <property type="entry name" value="THIOESTERASE SUPERFAMILY MEMBER-RELATED"/>
    <property type="match status" value="1"/>
</dbReference>
<dbReference type="InterPro" id="IPR029069">
    <property type="entry name" value="HotDog_dom_sf"/>
</dbReference>
<gene>
    <name evidence="4" type="ORF">GR183_14155</name>
</gene>
<name>A0A7X3LVX8_9HYPH</name>
<comment type="caution">
    <text evidence="4">The sequence shown here is derived from an EMBL/GenBank/DDBJ whole genome shotgun (WGS) entry which is preliminary data.</text>
</comment>
<protein>
    <submittedName>
        <fullName evidence="4">Hotdog fold thioesterase</fullName>
    </submittedName>
</protein>
<dbReference type="PANTHER" id="PTHR21660:SF1">
    <property type="entry name" value="ACYL-COENZYME A THIOESTERASE 13"/>
    <property type="match status" value="1"/>
</dbReference>
<evidence type="ECO:0000313" key="4">
    <source>
        <dbReference type="EMBL" id="MXN66053.1"/>
    </source>
</evidence>
<dbReference type="InterPro" id="IPR003736">
    <property type="entry name" value="PAAI_dom"/>
</dbReference>
<proteinExistence type="inferred from homology"/>
<evidence type="ECO:0000313" key="5">
    <source>
        <dbReference type="Proteomes" id="UP000433101"/>
    </source>
</evidence>
<dbReference type="NCBIfam" id="TIGR00369">
    <property type="entry name" value="unchar_dom_1"/>
    <property type="match status" value="1"/>
</dbReference>
<dbReference type="Pfam" id="PF03061">
    <property type="entry name" value="4HBT"/>
    <property type="match status" value="1"/>
</dbReference>
<reference evidence="4 5" key="1">
    <citation type="submission" date="2019-12" db="EMBL/GenBank/DDBJ databases">
        <authorList>
            <person name="Li M."/>
        </authorList>
    </citation>
    <scope>NUCLEOTIDE SEQUENCE [LARGE SCALE GENOMIC DNA]</scope>
    <source>
        <strain evidence="4 5">GBMRC 2046</strain>
    </source>
</reference>
<organism evidence="4 5">
    <name type="scientific">Stappia sediminis</name>
    <dbReference type="NCBI Taxonomy" id="2692190"/>
    <lineage>
        <taxon>Bacteria</taxon>
        <taxon>Pseudomonadati</taxon>
        <taxon>Pseudomonadota</taxon>
        <taxon>Alphaproteobacteria</taxon>
        <taxon>Hyphomicrobiales</taxon>
        <taxon>Stappiaceae</taxon>
        <taxon>Stappia</taxon>
    </lineage>
</organism>
<evidence type="ECO:0000256" key="1">
    <source>
        <dbReference type="ARBA" id="ARBA00008324"/>
    </source>
</evidence>
<dbReference type="EMBL" id="WUMV01000006">
    <property type="protein sequence ID" value="MXN66053.1"/>
    <property type="molecule type" value="Genomic_DNA"/>
</dbReference>
<evidence type="ECO:0000256" key="2">
    <source>
        <dbReference type="ARBA" id="ARBA00022801"/>
    </source>
</evidence>
<keyword evidence="5" id="KW-1185">Reference proteome</keyword>
<dbReference type="InterPro" id="IPR006683">
    <property type="entry name" value="Thioestr_dom"/>
</dbReference>
<dbReference type="SUPFAM" id="SSF54637">
    <property type="entry name" value="Thioesterase/thiol ester dehydrase-isomerase"/>
    <property type="match status" value="1"/>
</dbReference>
<sequence length="160" mass="17226">MDFNAVDFGLPDMADIKALPGRAFLERMMAGEFPSPPICQTMNFMLTSVGDGEARFEGVPEFRHYNPLGTVHGGWTGTILDSSLGCAVHTTLAPGEGYTTVEFKVNIVRPVFETSGRLVCDGRVVHRGKRIATSEATLKDGEGRLLAHGTETCMIFSASG</sequence>
<dbReference type="GO" id="GO:0047617">
    <property type="term" value="F:fatty acyl-CoA hydrolase activity"/>
    <property type="evidence" value="ECO:0007669"/>
    <property type="project" value="InterPro"/>
</dbReference>
<dbReference type="AlphaFoldDB" id="A0A7X3LVX8"/>